<keyword evidence="2" id="KW-0472">Membrane</keyword>
<feature type="region of interest" description="Disordered" evidence="1">
    <location>
        <begin position="1"/>
        <end position="26"/>
    </location>
</feature>
<comment type="caution">
    <text evidence="3">The sequence shown here is derived from an EMBL/GenBank/DDBJ whole genome shotgun (WGS) entry which is preliminary data.</text>
</comment>
<feature type="transmembrane region" description="Helical" evidence="2">
    <location>
        <begin position="382"/>
        <end position="399"/>
    </location>
</feature>
<dbReference type="EMBL" id="QXFU01000118">
    <property type="protein sequence ID" value="KAE9043591.1"/>
    <property type="molecule type" value="Genomic_DNA"/>
</dbReference>
<organism evidence="3 4">
    <name type="scientific">Phytophthora rubi</name>
    <dbReference type="NCBI Taxonomy" id="129364"/>
    <lineage>
        <taxon>Eukaryota</taxon>
        <taxon>Sar</taxon>
        <taxon>Stramenopiles</taxon>
        <taxon>Oomycota</taxon>
        <taxon>Peronosporomycetes</taxon>
        <taxon>Peronosporales</taxon>
        <taxon>Peronosporaceae</taxon>
        <taxon>Phytophthora</taxon>
    </lineage>
</organism>
<evidence type="ECO:0000313" key="3">
    <source>
        <dbReference type="EMBL" id="KAE9043591.1"/>
    </source>
</evidence>
<dbReference type="Proteomes" id="UP000435112">
    <property type="component" value="Unassembled WGS sequence"/>
</dbReference>
<protein>
    <submittedName>
        <fullName evidence="3">Uncharacterized protein</fullName>
    </submittedName>
</protein>
<accession>A0A6A3NJZ5</accession>
<feature type="transmembrane region" description="Helical" evidence="2">
    <location>
        <begin position="635"/>
        <end position="655"/>
    </location>
</feature>
<feature type="transmembrane region" description="Helical" evidence="2">
    <location>
        <begin position="561"/>
        <end position="583"/>
    </location>
</feature>
<keyword evidence="2" id="KW-1133">Transmembrane helix</keyword>
<dbReference type="PANTHER" id="PTHR31061:SF24">
    <property type="entry name" value="LD22376P"/>
    <property type="match status" value="1"/>
</dbReference>
<name>A0A6A3NJZ5_9STRA</name>
<feature type="transmembrane region" description="Helical" evidence="2">
    <location>
        <begin position="706"/>
        <end position="728"/>
    </location>
</feature>
<evidence type="ECO:0000313" key="4">
    <source>
        <dbReference type="Proteomes" id="UP000435112"/>
    </source>
</evidence>
<proteinExistence type="predicted"/>
<feature type="transmembrane region" description="Helical" evidence="2">
    <location>
        <begin position="667"/>
        <end position="686"/>
    </location>
</feature>
<dbReference type="PANTHER" id="PTHR31061">
    <property type="entry name" value="LD22376P"/>
    <property type="match status" value="1"/>
</dbReference>
<reference evidence="3 4" key="1">
    <citation type="submission" date="2018-09" db="EMBL/GenBank/DDBJ databases">
        <title>Genomic investigation of the strawberry pathogen Phytophthora fragariae indicates pathogenicity is determined by transcriptional variation in three key races.</title>
        <authorList>
            <person name="Adams T.M."/>
            <person name="Armitage A.D."/>
            <person name="Sobczyk M.K."/>
            <person name="Bates H.J."/>
            <person name="Dunwell J.M."/>
            <person name="Nellist C.F."/>
            <person name="Harrison R.J."/>
        </authorList>
    </citation>
    <scope>NUCLEOTIDE SEQUENCE [LARGE SCALE GENOMIC DNA]</scope>
    <source>
        <strain evidence="3 4">SCRP324</strain>
    </source>
</reference>
<evidence type="ECO:0000256" key="2">
    <source>
        <dbReference type="SAM" id="Phobius"/>
    </source>
</evidence>
<feature type="transmembrane region" description="Helical" evidence="2">
    <location>
        <begin position="476"/>
        <end position="495"/>
    </location>
</feature>
<keyword evidence="2" id="KW-0812">Transmembrane</keyword>
<feature type="compositionally biased region" description="Basic and acidic residues" evidence="1">
    <location>
        <begin position="15"/>
        <end position="26"/>
    </location>
</feature>
<feature type="transmembrane region" description="Helical" evidence="2">
    <location>
        <begin position="603"/>
        <end position="623"/>
    </location>
</feature>
<sequence>MSKRSSSIAAPQVEPPKKQRLVDRESEAQQVIAAESTVDETPKAKVLIPTEAERAKIRKFPLLAFTAPYEGGEFYYERECYDEYYHLVSKELVSGATKGPGGLVGRDCVTVSGTPGIGKSVFYAYFFERYRKEHPNTWIIAVAFQQNQVNKLSVAAVGKEPVYYGSDQASRQLLQEASLEAVQWKETEEEGVTDKRLLFLCDGSPDMTRRQCVVFTDPNKRWRKVSRKLYCDYYMPLWTLDELQEAATLLNYPISDDLIKARFEKFGGVARECLSLDPVVSKKAERDLTKQMNAIFDPNVLRKLLLEHETSHYLLHYVPEADRAFTVPQLASEFVEEKLQERMLTKSYEQREDLRNLIESWEGGGFAVFTHSVWDGLTIADLVFPWFAWILGFSVFLSSCSRRDESTVQTFVGIGQRTAKLFVLGLFINNGDSWSDWRIPGVLQALSAAYMVVAVADWGLSRRPGRSYKQQHVSKFVGWHAVFGVIPLVLINLLLTFKLPVPGCPTGYIGPGGLADDGAYQNCTGGAHLYVDSLVFGQHHLFQTPTCQKRYQTGPYDPEGLLNWLMVATAAYIGYLQGALFMIIQELSDRPTIEVRRRQIRHLVVCGSSFVLLSAGSGGLWVFPSGPWIPLNKNLWSLSYVLLSSGLSAWLLALFVKLIDSAASLKWPGVACVAVGRNSIAIYVMHEVCQHFAPFAPKPVKVGEEIPHLELLLFNLVGVVTWVVLAQWMDRNEIYIKI</sequence>
<evidence type="ECO:0000256" key="1">
    <source>
        <dbReference type="SAM" id="MobiDB-lite"/>
    </source>
</evidence>
<dbReference type="OrthoDB" id="2149840at2759"/>
<dbReference type="AlphaFoldDB" id="A0A6A3NJZ5"/>
<gene>
    <name evidence="3" type="ORF">PR002_g3263</name>
</gene>